<dbReference type="Proteomes" id="UP001497623">
    <property type="component" value="Unassembled WGS sequence"/>
</dbReference>
<dbReference type="AlphaFoldDB" id="A0AAV2SK00"/>
<accession>A0AAV2SK00</accession>
<comment type="caution">
    <text evidence="1">The sequence shown here is derived from an EMBL/GenBank/DDBJ whole genome shotgun (WGS) entry which is preliminary data.</text>
</comment>
<protein>
    <submittedName>
        <fullName evidence="1">Uncharacterized protein</fullName>
    </submittedName>
</protein>
<organism evidence="1 2">
    <name type="scientific">Meganyctiphanes norvegica</name>
    <name type="common">Northern krill</name>
    <name type="synonym">Thysanopoda norvegica</name>
    <dbReference type="NCBI Taxonomy" id="48144"/>
    <lineage>
        <taxon>Eukaryota</taxon>
        <taxon>Metazoa</taxon>
        <taxon>Ecdysozoa</taxon>
        <taxon>Arthropoda</taxon>
        <taxon>Crustacea</taxon>
        <taxon>Multicrustacea</taxon>
        <taxon>Malacostraca</taxon>
        <taxon>Eumalacostraca</taxon>
        <taxon>Eucarida</taxon>
        <taxon>Euphausiacea</taxon>
        <taxon>Euphausiidae</taxon>
        <taxon>Meganyctiphanes</taxon>
    </lineage>
</organism>
<reference evidence="1 2" key="1">
    <citation type="submission" date="2024-05" db="EMBL/GenBank/DDBJ databases">
        <authorList>
            <person name="Wallberg A."/>
        </authorList>
    </citation>
    <scope>NUCLEOTIDE SEQUENCE [LARGE SCALE GENOMIC DNA]</scope>
</reference>
<name>A0AAV2SK00_MEGNR</name>
<keyword evidence="2" id="KW-1185">Reference proteome</keyword>
<sequence length="169" mass="18965">MNSNMDMKRKTSLNFHKIPPVDLARLEVNSNNSNVQLVTKERSSKVYTGSKTDTDLGLNCIDKYFSPRLLKLFRRVLDPKSEMRYGVKEVTKDLGDPLVIKGSGEIEIYYDEDLSVNSGLNKPLKKVSRSSSTISASDLYAANYSLGLKRNSYTGSNRSISQTRKSSLK</sequence>
<evidence type="ECO:0000313" key="2">
    <source>
        <dbReference type="Proteomes" id="UP001497623"/>
    </source>
</evidence>
<gene>
    <name evidence="1" type="ORF">MNOR_LOCUS37335</name>
</gene>
<proteinExistence type="predicted"/>
<evidence type="ECO:0000313" key="1">
    <source>
        <dbReference type="EMBL" id="CAL4198019.1"/>
    </source>
</evidence>
<dbReference type="EMBL" id="CAXKWB010074375">
    <property type="protein sequence ID" value="CAL4198019.1"/>
    <property type="molecule type" value="Genomic_DNA"/>
</dbReference>